<comment type="subcellular location">
    <subcellularLocation>
        <location evidence="1">Membrane</location>
    </subcellularLocation>
</comment>
<evidence type="ECO:0000259" key="6">
    <source>
        <dbReference type="Pfam" id="PF04116"/>
    </source>
</evidence>
<gene>
    <name evidence="7" type="ORF">MEDL_26194</name>
</gene>
<feature type="transmembrane region" description="Helical" evidence="5">
    <location>
        <begin position="233"/>
        <end position="252"/>
    </location>
</feature>
<dbReference type="InterPro" id="IPR006694">
    <property type="entry name" value="Fatty_acid_hydroxylase"/>
</dbReference>
<reference evidence="7" key="1">
    <citation type="submission" date="2021-03" db="EMBL/GenBank/DDBJ databases">
        <authorList>
            <person name="Bekaert M."/>
        </authorList>
    </citation>
    <scope>NUCLEOTIDE SEQUENCE</scope>
</reference>
<dbReference type="GO" id="GO:0016491">
    <property type="term" value="F:oxidoreductase activity"/>
    <property type="evidence" value="ECO:0007669"/>
    <property type="project" value="InterPro"/>
</dbReference>
<dbReference type="OrthoDB" id="408954at2759"/>
<dbReference type="Pfam" id="PF04116">
    <property type="entry name" value="FA_hydroxylase"/>
    <property type="match status" value="1"/>
</dbReference>
<feature type="domain" description="Fatty acid hydroxylase" evidence="6">
    <location>
        <begin position="161"/>
        <end position="284"/>
    </location>
</feature>
<dbReference type="Proteomes" id="UP000683360">
    <property type="component" value="Unassembled WGS sequence"/>
</dbReference>
<feature type="transmembrane region" description="Helical" evidence="5">
    <location>
        <begin position="46"/>
        <end position="71"/>
    </location>
</feature>
<sequence>MGAWSCLLLSGIEGSKGFLHQLYATSGNFWQNLWDSVYKLFGKNDFAVGVIGSILFTNCVIWGANAIFLVLDTTGKPGFLMKYKVQMEKNVPVLSAILSTLCKKLSKVDRKKLKKAVKLVLFNGFVVAFPMTLLGIYTMKLRGCAFSGDLPTFTRVVVDIIMFSLVEEFGFYYSHRLMHHPIVYKYIHKIHHEWTAPIGIICIYAHPLEHCLVNMMPVILGPIIMGSHLSTTWMWYFITLVSTTISHCGYHFPFLPSQEAHDFHHQMFINCFGVLGILDRLHGTDKIFRASKAYKRDKISLSLTPMSQQYPD</sequence>
<dbReference type="AlphaFoldDB" id="A0A8S3RVB5"/>
<evidence type="ECO:0000256" key="5">
    <source>
        <dbReference type="SAM" id="Phobius"/>
    </source>
</evidence>
<accession>A0A8S3RVB5</accession>
<dbReference type="GO" id="GO:0016020">
    <property type="term" value="C:membrane"/>
    <property type="evidence" value="ECO:0007669"/>
    <property type="project" value="UniProtKB-SubCell"/>
</dbReference>
<feature type="transmembrane region" description="Helical" evidence="5">
    <location>
        <begin position="156"/>
        <end position="173"/>
    </location>
</feature>
<dbReference type="GO" id="GO:0005506">
    <property type="term" value="F:iron ion binding"/>
    <property type="evidence" value="ECO:0007669"/>
    <property type="project" value="InterPro"/>
</dbReference>
<keyword evidence="8" id="KW-1185">Reference proteome</keyword>
<evidence type="ECO:0000313" key="8">
    <source>
        <dbReference type="Proteomes" id="UP000683360"/>
    </source>
</evidence>
<name>A0A8S3RVB5_MYTED</name>
<organism evidence="7 8">
    <name type="scientific">Mytilus edulis</name>
    <name type="common">Blue mussel</name>
    <dbReference type="NCBI Taxonomy" id="6550"/>
    <lineage>
        <taxon>Eukaryota</taxon>
        <taxon>Metazoa</taxon>
        <taxon>Spiralia</taxon>
        <taxon>Lophotrochozoa</taxon>
        <taxon>Mollusca</taxon>
        <taxon>Bivalvia</taxon>
        <taxon>Autobranchia</taxon>
        <taxon>Pteriomorphia</taxon>
        <taxon>Mytilida</taxon>
        <taxon>Mytiloidea</taxon>
        <taxon>Mytilidae</taxon>
        <taxon>Mytilinae</taxon>
        <taxon>Mytilus</taxon>
    </lineage>
</organism>
<keyword evidence="2 5" id="KW-0812">Transmembrane</keyword>
<dbReference type="PANTHER" id="PTHR11863">
    <property type="entry name" value="STEROL DESATURASE"/>
    <property type="match status" value="1"/>
</dbReference>
<evidence type="ECO:0000313" key="7">
    <source>
        <dbReference type="EMBL" id="CAG2212193.1"/>
    </source>
</evidence>
<dbReference type="EMBL" id="CAJPWZ010001292">
    <property type="protein sequence ID" value="CAG2212193.1"/>
    <property type="molecule type" value="Genomic_DNA"/>
</dbReference>
<evidence type="ECO:0000256" key="1">
    <source>
        <dbReference type="ARBA" id="ARBA00004370"/>
    </source>
</evidence>
<keyword evidence="3 5" id="KW-1133">Transmembrane helix</keyword>
<evidence type="ECO:0000256" key="4">
    <source>
        <dbReference type="ARBA" id="ARBA00023136"/>
    </source>
</evidence>
<comment type="caution">
    <text evidence="7">The sequence shown here is derived from an EMBL/GenBank/DDBJ whole genome shotgun (WGS) entry which is preliminary data.</text>
</comment>
<dbReference type="GO" id="GO:0008610">
    <property type="term" value="P:lipid biosynthetic process"/>
    <property type="evidence" value="ECO:0007669"/>
    <property type="project" value="InterPro"/>
</dbReference>
<keyword evidence="4 5" id="KW-0472">Membrane</keyword>
<protein>
    <submittedName>
        <fullName evidence="7">FAXDC2</fullName>
    </submittedName>
</protein>
<evidence type="ECO:0000256" key="3">
    <source>
        <dbReference type="ARBA" id="ARBA00022989"/>
    </source>
</evidence>
<proteinExistence type="predicted"/>
<evidence type="ECO:0000256" key="2">
    <source>
        <dbReference type="ARBA" id="ARBA00022692"/>
    </source>
</evidence>
<dbReference type="InterPro" id="IPR050307">
    <property type="entry name" value="Sterol_Desaturase_Related"/>
</dbReference>
<feature type="transmembrane region" description="Helical" evidence="5">
    <location>
        <begin position="116"/>
        <end position="136"/>
    </location>
</feature>